<feature type="domain" description="HMA" evidence="22">
    <location>
        <begin position="785"/>
        <end position="850"/>
    </location>
</feature>
<dbReference type="PROSITE" id="PS00154">
    <property type="entry name" value="ATPASE_E1_E2"/>
    <property type="match status" value="1"/>
</dbReference>
<dbReference type="SFLD" id="SFLDS00003">
    <property type="entry name" value="Haloacid_Dehalogenase"/>
    <property type="match status" value="1"/>
</dbReference>
<evidence type="ECO:0000256" key="8">
    <source>
        <dbReference type="ARBA" id="ARBA00022737"/>
    </source>
</evidence>
<feature type="transmembrane region" description="Helical" evidence="21">
    <location>
        <begin position="360"/>
        <end position="382"/>
    </location>
</feature>
<reference evidence="23 24" key="1">
    <citation type="submission" date="2016-10" db="EMBL/GenBank/DDBJ databases">
        <authorList>
            <person name="Varghese N."/>
            <person name="Submissions S."/>
        </authorList>
    </citation>
    <scope>NUCLEOTIDE SEQUENCE [LARGE SCALE GENOMIC DNA]</scope>
    <source>
        <strain evidence="23 24">WC1T17</strain>
    </source>
</reference>
<evidence type="ECO:0000256" key="16">
    <source>
        <dbReference type="ARBA" id="ARBA00023065"/>
    </source>
</evidence>
<dbReference type="EMBL" id="FOCC01000010">
    <property type="protein sequence ID" value="SEM83019.1"/>
    <property type="molecule type" value="Genomic_DNA"/>
</dbReference>
<proteinExistence type="inferred from homology"/>
<feature type="transmembrane region" description="Helical" evidence="21">
    <location>
        <begin position="131"/>
        <end position="148"/>
    </location>
</feature>
<evidence type="ECO:0000256" key="2">
    <source>
        <dbReference type="ARBA" id="ARBA00006024"/>
    </source>
</evidence>
<dbReference type="InterPro" id="IPR018303">
    <property type="entry name" value="ATPase_P-typ_P_site"/>
</dbReference>
<dbReference type="InterPro" id="IPR044492">
    <property type="entry name" value="P_typ_ATPase_HD_dom"/>
</dbReference>
<dbReference type="Gene3D" id="3.30.70.100">
    <property type="match status" value="2"/>
</dbReference>
<keyword evidence="15" id="KW-0186">Copper</keyword>
<dbReference type="SFLD" id="SFLDG00002">
    <property type="entry name" value="C1.7:_P-type_atpase_like"/>
    <property type="match status" value="1"/>
</dbReference>
<dbReference type="Pfam" id="PF00403">
    <property type="entry name" value="HMA"/>
    <property type="match status" value="2"/>
</dbReference>
<evidence type="ECO:0000256" key="1">
    <source>
        <dbReference type="ARBA" id="ARBA00004127"/>
    </source>
</evidence>
<evidence type="ECO:0000256" key="4">
    <source>
        <dbReference type="ARBA" id="ARBA00015102"/>
    </source>
</evidence>
<dbReference type="InterPro" id="IPR001757">
    <property type="entry name" value="P_typ_ATPase"/>
</dbReference>
<keyword evidence="10" id="KW-0187">Copper transport</keyword>
<evidence type="ECO:0000256" key="9">
    <source>
        <dbReference type="ARBA" id="ARBA00022741"/>
    </source>
</evidence>
<dbReference type="PANTHER" id="PTHR43520:SF8">
    <property type="entry name" value="P-TYPE CU(+) TRANSPORTER"/>
    <property type="match status" value="1"/>
</dbReference>
<sequence>MKKERYDVTGMTCASCVRHVEDAVKKQPGTKNVVVNLLTNSMVVEYDEQKLNPALIEKAVDQAGYGASLHQDEIKTPAANKKTVSLAQQSYQQTKKRLFLSLIIAVFLLYLAMGKMLHLPLPLFFTGQKNLLIWALTQMLLALILIVINKNYFISGFKSLFHLAPNMDALVAIGAGTAFLYSLFSLYRLAFGFGHQQASLISQYGGNLYFDSTGMILTLITLGKTLEAKAKGQTTTALDKLLDLAPKTARILKGNQEITVPLAELKQGDLMLVKTGESLPADGIVMSGTASLDESSLTGESLPLTKHQGDSVFSATIVKSGYLTVKATRVGQETTLSQIIKLVDDANSSKAPIASLADKISAIFVPAVIGLALLTFIVWLILGASFSFALSSAISVLVISCPCALGLATPTAIMVGTGKGASLGILFKSAESLQKTHEVQSIILDKTGTITKGQPQVTDVLVSSPDLLTFAFSLEKLSEHPLAKALTAFAQKQKVTPKPVTEFNQLTGLGLSGKINGRLYFSGNQKLMQQQQITIPAEIDIDQFSQAGKTPLFFASEQSFLGVICVADVIKEDSPKAISQFKSLGIEPIMLTGDNQKTAQAIAQKVGITNVMADVLPQDKANMVKKLQAQGKKVAMVGDGINDAPALAQADVGIAIGAGTDVAIDSSDLVLMHSRLSDVTTALELSRATIKNIKENLFWAFFYNVIGIPVAAGLLYPTLGLKLSPMLGALAMSFSSVFVVFNALRLRFFKPSLRTASVEKTMDSADADVIIKNIKSPTIKGDNLMKKTFAVEGMSCDNCVKHVTNALLSVDGVKDAVVSLQDNKAQVEMEESVSKDALQKAVADAGYTLK</sequence>
<dbReference type="PROSITE" id="PS50846">
    <property type="entry name" value="HMA_2"/>
    <property type="match status" value="2"/>
</dbReference>
<feature type="transmembrane region" description="Helical" evidence="21">
    <location>
        <begin position="723"/>
        <end position="744"/>
    </location>
</feature>
<dbReference type="CDD" id="cd00371">
    <property type="entry name" value="HMA"/>
    <property type="match status" value="2"/>
</dbReference>
<comment type="similarity">
    <text evidence="2 21">Belongs to the cation transport ATPase (P-type) (TC 3.A.3) family. Type IB subfamily.</text>
</comment>
<keyword evidence="12" id="KW-0460">Magnesium</keyword>
<dbReference type="SUPFAM" id="SSF81665">
    <property type="entry name" value="Calcium ATPase, transmembrane domain M"/>
    <property type="match status" value="1"/>
</dbReference>
<comment type="catalytic activity">
    <reaction evidence="20">
        <text>Cu(+)(in) + ATP + H2O = Cu(+)(out) + ADP + phosphate + H(+)</text>
        <dbReference type="Rhea" id="RHEA:25792"/>
        <dbReference type="ChEBI" id="CHEBI:15377"/>
        <dbReference type="ChEBI" id="CHEBI:15378"/>
        <dbReference type="ChEBI" id="CHEBI:30616"/>
        <dbReference type="ChEBI" id="CHEBI:43474"/>
        <dbReference type="ChEBI" id="CHEBI:49552"/>
        <dbReference type="ChEBI" id="CHEBI:456216"/>
        <dbReference type="EC" id="7.2.2.8"/>
    </reaction>
</comment>
<evidence type="ECO:0000256" key="5">
    <source>
        <dbReference type="ARBA" id="ARBA00022448"/>
    </source>
</evidence>
<dbReference type="SUPFAM" id="SSF81653">
    <property type="entry name" value="Calcium ATPase, transduction domain A"/>
    <property type="match status" value="1"/>
</dbReference>
<dbReference type="NCBIfam" id="TIGR01511">
    <property type="entry name" value="ATPase-IB1_Cu"/>
    <property type="match status" value="1"/>
</dbReference>
<keyword evidence="16" id="KW-0406">Ion transport</keyword>
<feature type="transmembrane region" description="Helical" evidence="21">
    <location>
        <begin position="98"/>
        <end position="119"/>
    </location>
</feature>
<dbReference type="Pfam" id="PF00122">
    <property type="entry name" value="E1-E2_ATPase"/>
    <property type="match status" value="1"/>
</dbReference>
<comment type="caution">
    <text evidence="23">The sequence shown here is derived from an EMBL/GenBank/DDBJ whole genome shotgun (WGS) entry which is preliminary data.</text>
</comment>
<dbReference type="PRINTS" id="PR00119">
    <property type="entry name" value="CATATPASE"/>
</dbReference>
<dbReference type="NCBIfam" id="TIGR01494">
    <property type="entry name" value="ATPase_P-type"/>
    <property type="match status" value="1"/>
</dbReference>
<evidence type="ECO:0000256" key="6">
    <source>
        <dbReference type="ARBA" id="ARBA00022692"/>
    </source>
</evidence>
<dbReference type="SUPFAM" id="SSF55008">
    <property type="entry name" value="HMA, heavy metal-associated domain"/>
    <property type="match status" value="2"/>
</dbReference>
<dbReference type="InterPro" id="IPR059000">
    <property type="entry name" value="ATPase_P-type_domA"/>
</dbReference>
<dbReference type="PROSITE" id="PS01047">
    <property type="entry name" value="HMA_1"/>
    <property type="match status" value="2"/>
</dbReference>
<dbReference type="InterPro" id="IPR008250">
    <property type="entry name" value="ATPase_P-typ_transduc_dom_A_sf"/>
</dbReference>
<evidence type="ECO:0000256" key="17">
    <source>
        <dbReference type="ARBA" id="ARBA00023136"/>
    </source>
</evidence>
<keyword evidence="21" id="KW-1003">Cell membrane</keyword>
<dbReference type="NCBIfam" id="TIGR00003">
    <property type="entry name" value="copper ion binding protein"/>
    <property type="match status" value="2"/>
</dbReference>
<evidence type="ECO:0000313" key="23">
    <source>
        <dbReference type="EMBL" id="SEM83019.1"/>
    </source>
</evidence>
<keyword evidence="9 21" id="KW-0547">Nucleotide-binding</keyword>
<evidence type="ECO:0000256" key="13">
    <source>
        <dbReference type="ARBA" id="ARBA00022967"/>
    </source>
</evidence>
<evidence type="ECO:0000256" key="14">
    <source>
        <dbReference type="ARBA" id="ARBA00022989"/>
    </source>
</evidence>
<protein>
    <recommendedName>
        <fullName evidence="4">Copper-exporting P-type ATPase</fullName>
        <ecNumber evidence="3">7.2.2.8</ecNumber>
    </recommendedName>
    <alternativeName>
        <fullName evidence="18">Copper-exporting P-type ATPase A</fullName>
    </alternativeName>
    <alternativeName>
        <fullName evidence="19">Cu(+)-exporting ATPase</fullName>
    </alternativeName>
</protein>
<dbReference type="InterPro" id="IPR036412">
    <property type="entry name" value="HAD-like_sf"/>
</dbReference>
<dbReference type="InterPro" id="IPR006122">
    <property type="entry name" value="HMA_Cu_ion-bd"/>
</dbReference>
<dbReference type="PANTHER" id="PTHR43520">
    <property type="entry name" value="ATP7, ISOFORM B"/>
    <property type="match status" value="1"/>
</dbReference>
<organism evidence="23 24">
    <name type="scientific">Ligilactobacillus ruminis</name>
    <dbReference type="NCBI Taxonomy" id="1623"/>
    <lineage>
        <taxon>Bacteria</taxon>
        <taxon>Bacillati</taxon>
        <taxon>Bacillota</taxon>
        <taxon>Bacilli</taxon>
        <taxon>Lactobacillales</taxon>
        <taxon>Lactobacillaceae</taxon>
        <taxon>Ligilactobacillus</taxon>
    </lineage>
</organism>
<dbReference type="CDD" id="cd02094">
    <property type="entry name" value="P-type_ATPase_Cu-like"/>
    <property type="match status" value="1"/>
</dbReference>
<evidence type="ECO:0000256" key="18">
    <source>
        <dbReference type="ARBA" id="ARBA00029719"/>
    </source>
</evidence>
<keyword evidence="8" id="KW-0677">Repeat</keyword>
<evidence type="ECO:0000256" key="7">
    <source>
        <dbReference type="ARBA" id="ARBA00022723"/>
    </source>
</evidence>
<feature type="transmembrane region" description="Helical" evidence="21">
    <location>
        <begin position="201"/>
        <end position="222"/>
    </location>
</feature>
<dbReference type="InterPro" id="IPR036163">
    <property type="entry name" value="HMA_dom_sf"/>
</dbReference>
<keyword evidence="7 21" id="KW-0479">Metal-binding</keyword>
<evidence type="ECO:0000259" key="22">
    <source>
        <dbReference type="PROSITE" id="PS50846"/>
    </source>
</evidence>
<dbReference type="PRINTS" id="PR00943">
    <property type="entry name" value="CUATPASE"/>
</dbReference>
<evidence type="ECO:0000256" key="10">
    <source>
        <dbReference type="ARBA" id="ARBA00022796"/>
    </source>
</evidence>
<dbReference type="InterPro" id="IPR023299">
    <property type="entry name" value="ATPase_P-typ_cyto_dom_N"/>
</dbReference>
<gene>
    <name evidence="23" type="ORF">SAMN05216431_1106</name>
</gene>
<dbReference type="Proteomes" id="UP000182089">
    <property type="component" value="Unassembled WGS sequence"/>
</dbReference>
<feature type="transmembrane region" description="Helical" evidence="21">
    <location>
        <begin position="169"/>
        <end position="189"/>
    </location>
</feature>
<dbReference type="SFLD" id="SFLDF00027">
    <property type="entry name" value="p-type_atpase"/>
    <property type="match status" value="1"/>
</dbReference>
<keyword evidence="13" id="KW-1278">Translocase</keyword>
<dbReference type="InterPro" id="IPR023298">
    <property type="entry name" value="ATPase_P-typ_TM_dom_sf"/>
</dbReference>
<dbReference type="NCBIfam" id="TIGR01525">
    <property type="entry name" value="ATPase-IB_hvy"/>
    <property type="match status" value="1"/>
</dbReference>
<comment type="subcellular location">
    <subcellularLocation>
        <location evidence="21">Cell membrane</location>
    </subcellularLocation>
    <subcellularLocation>
        <location evidence="1">Endomembrane system</location>
        <topology evidence="1">Multi-pass membrane protein</topology>
    </subcellularLocation>
</comment>
<dbReference type="Gene3D" id="2.70.150.10">
    <property type="entry name" value="Calcium-transporting ATPase, cytoplasmic transduction domain A"/>
    <property type="match status" value="1"/>
</dbReference>
<dbReference type="Gene3D" id="3.40.1110.10">
    <property type="entry name" value="Calcium-transporting ATPase, cytoplasmic domain N"/>
    <property type="match status" value="1"/>
</dbReference>
<evidence type="ECO:0000256" key="21">
    <source>
        <dbReference type="RuleBase" id="RU362081"/>
    </source>
</evidence>
<dbReference type="Pfam" id="PF00702">
    <property type="entry name" value="Hydrolase"/>
    <property type="match status" value="1"/>
</dbReference>
<dbReference type="InterPro" id="IPR006121">
    <property type="entry name" value="HMA_dom"/>
</dbReference>
<dbReference type="InterPro" id="IPR027256">
    <property type="entry name" value="P-typ_ATPase_IB"/>
</dbReference>
<evidence type="ECO:0000256" key="15">
    <source>
        <dbReference type="ARBA" id="ARBA00023008"/>
    </source>
</evidence>
<keyword evidence="5" id="KW-0813">Transport</keyword>
<feature type="transmembrane region" description="Helical" evidence="21">
    <location>
        <begin position="697"/>
        <end position="717"/>
    </location>
</feature>
<dbReference type="EC" id="7.2.2.8" evidence="3"/>
<feature type="transmembrane region" description="Helical" evidence="21">
    <location>
        <begin position="388"/>
        <end position="409"/>
    </location>
</feature>
<keyword evidence="17 21" id="KW-0472">Membrane</keyword>
<name>A0ABY1ACN3_9LACO</name>
<dbReference type="Gene3D" id="3.40.50.1000">
    <property type="entry name" value="HAD superfamily/HAD-like"/>
    <property type="match status" value="1"/>
</dbReference>
<evidence type="ECO:0000256" key="3">
    <source>
        <dbReference type="ARBA" id="ARBA00012517"/>
    </source>
</evidence>
<dbReference type="InterPro" id="IPR023214">
    <property type="entry name" value="HAD_sf"/>
</dbReference>
<evidence type="ECO:0000256" key="12">
    <source>
        <dbReference type="ARBA" id="ARBA00022842"/>
    </source>
</evidence>
<dbReference type="InterPro" id="IPR017969">
    <property type="entry name" value="Heavy-metal-associated_CS"/>
</dbReference>
<feature type="domain" description="HMA" evidence="22">
    <location>
        <begin position="2"/>
        <end position="68"/>
    </location>
</feature>
<accession>A0ABY1ACN3</accession>
<keyword evidence="14 21" id="KW-1133">Transmembrane helix</keyword>
<evidence type="ECO:0000256" key="20">
    <source>
        <dbReference type="ARBA" id="ARBA00049289"/>
    </source>
</evidence>
<dbReference type="SUPFAM" id="SSF56784">
    <property type="entry name" value="HAD-like"/>
    <property type="match status" value="1"/>
</dbReference>
<evidence type="ECO:0000313" key="24">
    <source>
        <dbReference type="Proteomes" id="UP000182089"/>
    </source>
</evidence>
<evidence type="ECO:0000256" key="19">
    <source>
        <dbReference type="ARBA" id="ARBA00033239"/>
    </source>
</evidence>
<keyword evidence="6 21" id="KW-0812">Transmembrane</keyword>
<keyword evidence="11 21" id="KW-0067">ATP-binding</keyword>
<evidence type="ECO:0000256" key="11">
    <source>
        <dbReference type="ARBA" id="ARBA00022840"/>
    </source>
</evidence>